<gene>
    <name evidence="8" type="primary">dgoT</name>
    <name evidence="8" type="ORF">PIN31115_01664</name>
</gene>
<keyword evidence="9" id="KW-1185">Reference proteome</keyword>
<evidence type="ECO:0000256" key="3">
    <source>
        <dbReference type="ARBA" id="ARBA00022692"/>
    </source>
</evidence>
<comment type="subcellular location">
    <subcellularLocation>
        <location evidence="1">Membrane</location>
        <topology evidence="1">Multi-pass membrane protein</topology>
    </subcellularLocation>
</comment>
<proteinExistence type="predicted"/>
<feature type="transmembrane region" description="Helical" evidence="6">
    <location>
        <begin position="361"/>
        <end position="384"/>
    </location>
</feature>
<dbReference type="GO" id="GO:0016020">
    <property type="term" value="C:membrane"/>
    <property type="evidence" value="ECO:0007669"/>
    <property type="project" value="UniProtKB-SubCell"/>
</dbReference>
<dbReference type="EMBL" id="CABPSI010000002">
    <property type="protein sequence ID" value="VVD92343.1"/>
    <property type="molecule type" value="Genomic_DNA"/>
</dbReference>
<evidence type="ECO:0000256" key="1">
    <source>
        <dbReference type="ARBA" id="ARBA00004141"/>
    </source>
</evidence>
<feature type="transmembrane region" description="Helical" evidence="6">
    <location>
        <begin position="209"/>
        <end position="230"/>
    </location>
</feature>
<dbReference type="PROSITE" id="PS50850">
    <property type="entry name" value="MFS"/>
    <property type="match status" value="1"/>
</dbReference>
<dbReference type="Proteomes" id="UP000333828">
    <property type="component" value="Unassembled WGS sequence"/>
</dbReference>
<reference evidence="8 9" key="1">
    <citation type="submission" date="2019-08" db="EMBL/GenBank/DDBJ databases">
        <authorList>
            <person name="Peeters C."/>
        </authorList>
    </citation>
    <scope>NUCLEOTIDE SEQUENCE [LARGE SCALE GENOMIC DNA]</scope>
    <source>
        <strain evidence="8 9">LMG 31115</strain>
    </source>
</reference>
<dbReference type="SUPFAM" id="SSF103473">
    <property type="entry name" value="MFS general substrate transporter"/>
    <property type="match status" value="1"/>
</dbReference>
<feature type="domain" description="Major facilitator superfamily (MFS) profile" evidence="7">
    <location>
        <begin position="41"/>
        <end position="452"/>
    </location>
</feature>
<keyword evidence="5 6" id="KW-0472">Membrane</keyword>
<dbReference type="PANTHER" id="PTHR23505">
    <property type="entry name" value="SPINSTER"/>
    <property type="match status" value="1"/>
</dbReference>
<dbReference type="InterPro" id="IPR011701">
    <property type="entry name" value="MFS"/>
</dbReference>
<sequence>MSSRADALNTGLQMFDSNTERPRYAPTSSRERYAGIGAWLGLLALVLVTFFANVDRQMLVLLAELIRTEFGLADIQVGLLQGAGIALFAGAAAIPIGWLADRVDRRAVLVLCILLWSAATAACGFATGFWTLFIASIGLGIGEAGLMPIIYGLLPDLFPARQRILANSVFALVNLLSAGAGMALGGLLIQGIDTMHGVLPFGLGNASTWRIAFFAVAIPAPLLVLIVAMIRPRYAHSDTQRSTGNVPVPGLAAGEYFRREMPMMIRFFGAIALINMAFAGITTWMPVVAVRFFGATPATAGAGLGSAAMTGSVFGCALGWLLARRLSSRLGVLAPLRVCEWGALGACVVSLGYLIAPSVSYVYVLFGAQFMCVVAGMIMFPGLMQSICPPYLRSRVAAIGVLTTVLMQSGSPVAIGLMSDHLHRTESGLIWAIVAVALPGFIVACLLMRGAANAVRLAIERYA</sequence>
<feature type="transmembrane region" description="Helical" evidence="6">
    <location>
        <begin position="133"/>
        <end position="154"/>
    </location>
</feature>
<dbReference type="InterPro" id="IPR044770">
    <property type="entry name" value="MFS_spinster-like"/>
</dbReference>
<keyword evidence="2" id="KW-0813">Transport</keyword>
<feature type="transmembrane region" description="Helical" evidence="6">
    <location>
        <begin position="300"/>
        <end position="322"/>
    </location>
</feature>
<dbReference type="GO" id="GO:0022857">
    <property type="term" value="F:transmembrane transporter activity"/>
    <property type="evidence" value="ECO:0007669"/>
    <property type="project" value="InterPro"/>
</dbReference>
<keyword evidence="4 6" id="KW-1133">Transmembrane helix</keyword>
<evidence type="ECO:0000313" key="8">
    <source>
        <dbReference type="EMBL" id="VVD92343.1"/>
    </source>
</evidence>
<dbReference type="Gene3D" id="1.20.1250.20">
    <property type="entry name" value="MFS general substrate transporter like domains"/>
    <property type="match status" value="1"/>
</dbReference>
<evidence type="ECO:0000256" key="6">
    <source>
        <dbReference type="SAM" id="Phobius"/>
    </source>
</evidence>
<dbReference type="Pfam" id="PF07690">
    <property type="entry name" value="MFS_1"/>
    <property type="match status" value="1"/>
</dbReference>
<feature type="transmembrane region" description="Helical" evidence="6">
    <location>
        <begin position="396"/>
        <end position="417"/>
    </location>
</feature>
<feature type="transmembrane region" description="Helical" evidence="6">
    <location>
        <begin position="429"/>
        <end position="448"/>
    </location>
</feature>
<feature type="transmembrane region" description="Helical" evidence="6">
    <location>
        <begin position="334"/>
        <end position="355"/>
    </location>
</feature>
<name>A0A5E4TJM8_9BURK</name>
<dbReference type="PANTHER" id="PTHR23505:SF79">
    <property type="entry name" value="PROTEIN SPINSTER"/>
    <property type="match status" value="1"/>
</dbReference>
<evidence type="ECO:0000256" key="5">
    <source>
        <dbReference type="ARBA" id="ARBA00023136"/>
    </source>
</evidence>
<dbReference type="InterPro" id="IPR020846">
    <property type="entry name" value="MFS_dom"/>
</dbReference>
<evidence type="ECO:0000256" key="2">
    <source>
        <dbReference type="ARBA" id="ARBA00022448"/>
    </source>
</evidence>
<feature type="transmembrane region" description="Helical" evidence="6">
    <location>
        <begin position="79"/>
        <end position="100"/>
    </location>
</feature>
<feature type="transmembrane region" description="Helical" evidence="6">
    <location>
        <begin position="107"/>
        <end position="127"/>
    </location>
</feature>
<feature type="transmembrane region" description="Helical" evidence="6">
    <location>
        <begin position="267"/>
        <end position="294"/>
    </location>
</feature>
<evidence type="ECO:0000259" key="7">
    <source>
        <dbReference type="PROSITE" id="PS50850"/>
    </source>
</evidence>
<organism evidence="8 9">
    <name type="scientific">Pandoraea iniqua</name>
    <dbReference type="NCBI Taxonomy" id="2508288"/>
    <lineage>
        <taxon>Bacteria</taxon>
        <taxon>Pseudomonadati</taxon>
        <taxon>Pseudomonadota</taxon>
        <taxon>Betaproteobacteria</taxon>
        <taxon>Burkholderiales</taxon>
        <taxon>Burkholderiaceae</taxon>
        <taxon>Pandoraea</taxon>
    </lineage>
</organism>
<keyword evidence="3 6" id="KW-0812">Transmembrane</keyword>
<accession>A0A5E4TJM8</accession>
<dbReference type="AlphaFoldDB" id="A0A5E4TJM8"/>
<protein>
    <submittedName>
        <fullName evidence="8">D-galactonate transporter</fullName>
    </submittedName>
</protein>
<dbReference type="InterPro" id="IPR036259">
    <property type="entry name" value="MFS_trans_sf"/>
</dbReference>
<feature type="transmembrane region" description="Helical" evidence="6">
    <location>
        <begin position="33"/>
        <end position="52"/>
    </location>
</feature>
<evidence type="ECO:0000256" key="4">
    <source>
        <dbReference type="ARBA" id="ARBA00022989"/>
    </source>
</evidence>
<evidence type="ECO:0000313" key="9">
    <source>
        <dbReference type="Proteomes" id="UP000333828"/>
    </source>
</evidence>
<feature type="transmembrane region" description="Helical" evidence="6">
    <location>
        <begin position="166"/>
        <end position="189"/>
    </location>
</feature>